<organism evidence="1 2">
    <name type="scientific">Candidatus Fusicatenibacter merdavium</name>
    <dbReference type="NCBI Taxonomy" id="2838600"/>
    <lineage>
        <taxon>Bacteria</taxon>
        <taxon>Bacillati</taxon>
        <taxon>Bacillota</taxon>
        <taxon>Clostridia</taxon>
        <taxon>Lachnospirales</taxon>
        <taxon>Lachnospiraceae</taxon>
        <taxon>Fusicatenibacter</taxon>
    </lineage>
</organism>
<evidence type="ECO:0000313" key="1">
    <source>
        <dbReference type="EMBL" id="HIX77173.1"/>
    </source>
</evidence>
<reference evidence="1" key="2">
    <citation type="submission" date="2021-04" db="EMBL/GenBank/DDBJ databases">
        <authorList>
            <person name="Gilroy R."/>
        </authorList>
    </citation>
    <scope>NUCLEOTIDE SEQUENCE</scope>
    <source>
        <strain evidence="1">CHK183-1962</strain>
    </source>
</reference>
<reference evidence="1" key="1">
    <citation type="journal article" date="2021" name="PeerJ">
        <title>Extensive microbial diversity within the chicken gut microbiome revealed by metagenomics and culture.</title>
        <authorList>
            <person name="Gilroy R."/>
            <person name="Ravi A."/>
            <person name="Getino M."/>
            <person name="Pursley I."/>
            <person name="Horton D.L."/>
            <person name="Alikhan N.F."/>
            <person name="Baker D."/>
            <person name="Gharbi K."/>
            <person name="Hall N."/>
            <person name="Watson M."/>
            <person name="Adriaenssens E.M."/>
            <person name="Foster-Nyarko E."/>
            <person name="Jarju S."/>
            <person name="Secka A."/>
            <person name="Antonio M."/>
            <person name="Oren A."/>
            <person name="Chaudhuri R.R."/>
            <person name="La Ragione R."/>
            <person name="Hildebrand F."/>
            <person name="Pallen M.J."/>
        </authorList>
    </citation>
    <scope>NUCLEOTIDE SEQUENCE</scope>
    <source>
        <strain evidence="1">CHK183-1962</strain>
    </source>
</reference>
<evidence type="ECO:0000313" key="2">
    <source>
        <dbReference type="Proteomes" id="UP000886890"/>
    </source>
</evidence>
<protein>
    <submittedName>
        <fullName evidence="1">Uncharacterized protein</fullName>
    </submittedName>
</protein>
<dbReference type="EMBL" id="DXEK01000102">
    <property type="protein sequence ID" value="HIX77173.1"/>
    <property type="molecule type" value="Genomic_DNA"/>
</dbReference>
<accession>A0A9D2BIC3</accession>
<gene>
    <name evidence="1" type="ORF">H9734_06225</name>
</gene>
<comment type="caution">
    <text evidence="1">The sequence shown here is derived from an EMBL/GenBank/DDBJ whole genome shotgun (WGS) entry which is preliminary data.</text>
</comment>
<dbReference type="Proteomes" id="UP000886890">
    <property type="component" value="Unassembled WGS sequence"/>
</dbReference>
<dbReference type="AlphaFoldDB" id="A0A9D2BIC3"/>
<proteinExistence type="predicted"/>
<name>A0A9D2BIC3_9FIRM</name>
<sequence>MKLEEKKDRAGLWLEENGSYGFSDGSRIWISGKRNVPTVDGELPEEKAERKDMTGSEARTTLSLAYRLGECVTLTRTVEFRPETDSFTVLDERGSAWGERTVTETLYSPYPIRMTDGNAVIDADGMCAEILIRNQENLRVERPQQSGAGTVDHGYCLKWEIAGGRTYTCCQIELKKNEKIRG</sequence>